<reference evidence="1 2" key="1">
    <citation type="submission" date="2024-09" db="EMBL/GenBank/DDBJ databases">
        <title>Chromosome-scale assembly of Riccia fluitans.</title>
        <authorList>
            <person name="Paukszto L."/>
            <person name="Sawicki J."/>
            <person name="Karawczyk K."/>
            <person name="Piernik-Szablinska J."/>
            <person name="Szczecinska M."/>
            <person name="Mazdziarz M."/>
        </authorList>
    </citation>
    <scope>NUCLEOTIDE SEQUENCE [LARGE SCALE GENOMIC DNA]</scope>
    <source>
        <strain evidence="1">Rf_01</strain>
        <tissue evidence="1">Aerial parts of the thallus</tissue>
    </source>
</reference>
<proteinExistence type="predicted"/>
<sequence length="115" mass="13373">MEDPFLLIRNSESLSFADETHEKLRNIHMDVSQRCVTRACHEMECSTVRYLNFDCSSSAVTNLQPSQIPISSDSSRYHHCDRPDHWNFKTTTAKACQQRIPLRINWESATTQEQI</sequence>
<evidence type="ECO:0000313" key="1">
    <source>
        <dbReference type="EMBL" id="KAL2653770.1"/>
    </source>
</evidence>
<dbReference type="AlphaFoldDB" id="A0ABD1ZR14"/>
<accession>A0ABD1ZR14</accession>
<dbReference type="Proteomes" id="UP001605036">
    <property type="component" value="Unassembled WGS sequence"/>
</dbReference>
<evidence type="ECO:0000313" key="2">
    <source>
        <dbReference type="Proteomes" id="UP001605036"/>
    </source>
</evidence>
<dbReference type="EMBL" id="JBHFFA010000001">
    <property type="protein sequence ID" value="KAL2653770.1"/>
    <property type="molecule type" value="Genomic_DNA"/>
</dbReference>
<gene>
    <name evidence="1" type="ORF">R1flu_021898</name>
</gene>
<keyword evidence="2" id="KW-1185">Reference proteome</keyword>
<protein>
    <submittedName>
        <fullName evidence="1">Uncharacterized protein</fullName>
    </submittedName>
</protein>
<comment type="caution">
    <text evidence="1">The sequence shown here is derived from an EMBL/GenBank/DDBJ whole genome shotgun (WGS) entry which is preliminary data.</text>
</comment>
<organism evidence="1 2">
    <name type="scientific">Riccia fluitans</name>
    <dbReference type="NCBI Taxonomy" id="41844"/>
    <lineage>
        <taxon>Eukaryota</taxon>
        <taxon>Viridiplantae</taxon>
        <taxon>Streptophyta</taxon>
        <taxon>Embryophyta</taxon>
        <taxon>Marchantiophyta</taxon>
        <taxon>Marchantiopsida</taxon>
        <taxon>Marchantiidae</taxon>
        <taxon>Marchantiales</taxon>
        <taxon>Ricciaceae</taxon>
        <taxon>Riccia</taxon>
    </lineage>
</organism>
<name>A0ABD1ZR14_9MARC</name>